<accession>A0ACC1A5C6</accession>
<name>A0ACC1A5C6_9ROSI</name>
<comment type="caution">
    <text evidence="1">The sequence shown here is derived from an EMBL/GenBank/DDBJ whole genome shotgun (WGS) entry which is preliminary data.</text>
</comment>
<reference evidence="2" key="1">
    <citation type="journal article" date="2023" name="G3 (Bethesda)">
        <title>Genome assembly and association tests identify interacting loci associated with vigor, precocity, and sex in interspecific pistachio rootstocks.</title>
        <authorList>
            <person name="Palmer W."/>
            <person name="Jacygrad E."/>
            <person name="Sagayaradj S."/>
            <person name="Cavanaugh K."/>
            <person name="Han R."/>
            <person name="Bertier L."/>
            <person name="Beede B."/>
            <person name="Kafkas S."/>
            <person name="Golino D."/>
            <person name="Preece J."/>
            <person name="Michelmore R."/>
        </authorList>
    </citation>
    <scope>NUCLEOTIDE SEQUENCE [LARGE SCALE GENOMIC DNA]</scope>
</reference>
<dbReference type="Proteomes" id="UP001164250">
    <property type="component" value="Chromosome 12"/>
</dbReference>
<dbReference type="EMBL" id="CM047908">
    <property type="protein sequence ID" value="KAJ0080986.1"/>
    <property type="molecule type" value="Genomic_DNA"/>
</dbReference>
<organism evidence="1 2">
    <name type="scientific">Pistacia atlantica</name>
    <dbReference type="NCBI Taxonomy" id="434234"/>
    <lineage>
        <taxon>Eukaryota</taxon>
        <taxon>Viridiplantae</taxon>
        <taxon>Streptophyta</taxon>
        <taxon>Embryophyta</taxon>
        <taxon>Tracheophyta</taxon>
        <taxon>Spermatophyta</taxon>
        <taxon>Magnoliopsida</taxon>
        <taxon>eudicotyledons</taxon>
        <taxon>Gunneridae</taxon>
        <taxon>Pentapetalae</taxon>
        <taxon>rosids</taxon>
        <taxon>malvids</taxon>
        <taxon>Sapindales</taxon>
        <taxon>Anacardiaceae</taxon>
        <taxon>Pistacia</taxon>
    </lineage>
</organism>
<gene>
    <name evidence="1" type="ORF">Patl1_11043</name>
</gene>
<protein>
    <submittedName>
        <fullName evidence="1">Uncharacterized protein</fullName>
    </submittedName>
</protein>
<evidence type="ECO:0000313" key="2">
    <source>
        <dbReference type="Proteomes" id="UP001164250"/>
    </source>
</evidence>
<proteinExistence type="predicted"/>
<keyword evidence="2" id="KW-1185">Reference proteome</keyword>
<sequence>MSLRRPTKLICAIILVPLLILGLIFLLSWLNLHPHSPKFHIQEFSIPGLGQTNGFANADITFNVTVRNPNRHIWIYYESMHGAIYYKDQRVGVIPILESYDQKPKSTITLKHVLSGNMSIATMNTQRWMQFMNDRVKGRVMFSLRLTSTFKYKKSMWDKKKHTLRANCNVEVGQNGLILPSNKDKKCSLHLS</sequence>
<evidence type="ECO:0000313" key="1">
    <source>
        <dbReference type="EMBL" id="KAJ0080986.1"/>
    </source>
</evidence>